<dbReference type="Proteomes" id="UP000279911">
    <property type="component" value="Unassembled WGS sequence"/>
</dbReference>
<sequence length="115" mass="13689">MKREQEEPFLFDYKENKIAPENKEKVDKWLENAKLNDDTKIHSMDIDNKYIYVYAKRYSDVLVSYQRVLKKGKTNSVMKANLKKGNETDEIFVEVKYNPEFCCENTVIEDSYEGE</sequence>
<evidence type="ECO:0000313" key="2">
    <source>
        <dbReference type="Proteomes" id="UP000279911"/>
    </source>
</evidence>
<protein>
    <submittedName>
        <fullName evidence="1">Uncharacterized protein</fullName>
    </submittedName>
</protein>
<dbReference type="OrthoDB" id="2969254at2"/>
<reference evidence="2" key="1">
    <citation type="submission" date="2018-12" db="EMBL/GenBank/DDBJ databases">
        <title>Bacillus chawlae sp. nov., Bacillus glennii sp. nov., and Bacillus saganii sp. nov. Isolated from the Vehicle Assembly Building at Kennedy Space Center where the Viking Spacecraft were Assembled.</title>
        <authorList>
            <person name="Seuylemezian A."/>
            <person name="Vaishampayan P."/>
        </authorList>
    </citation>
    <scope>NUCLEOTIDE SEQUENCE [LARGE SCALE GENOMIC DNA]</scope>
    <source>
        <strain evidence="2">DSM 13966</strain>
    </source>
</reference>
<comment type="caution">
    <text evidence="1">The sequence shown here is derived from an EMBL/GenBank/DDBJ whole genome shotgun (WGS) entry which is preliminary data.</text>
</comment>
<proteinExistence type="predicted"/>
<dbReference type="RefSeq" id="WP_125478025.1">
    <property type="nucleotide sequence ID" value="NZ_RSFW01000001.1"/>
</dbReference>
<dbReference type="EMBL" id="RSFW01000001">
    <property type="protein sequence ID" value="RSD29592.1"/>
    <property type="molecule type" value="Genomic_DNA"/>
</dbReference>
<accession>A0A3R9G0S6</accession>
<dbReference type="AlphaFoldDB" id="A0A3R9G0S6"/>
<gene>
    <name evidence="1" type="ORF">EJA10_00335</name>
</gene>
<evidence type="ECO:0000313" key="1">
    <source>
        <dbReference type="EMBL" id="RSD29592.1"/>
    </source>
</evidence>
<organism evidence="1 2">
    <name type="scientific">Mesobacillus subterraneus</name>
    <dbReference type="NCBI Taxonomy" id="285983"/>
    <lineage>
        <taxon>Bacteria</taxon>
        <taxon>Bacillati</taxon>
        <taxon>Bacillota</taxon>
        <taxon>Bacilli</taxon>
        <taxon>Bacillales</taxon>
        <taxon>Bacillaceae</taxon>
        <taxon>Mesobacillus</taxon>
    </lineage>
</organism>
<name>A0A3R9G0S6_9BACI</name>